<reference evidence="2 3" key="1">
    <citation type="submission" date="2019-11" db="EMBL/GenBank/DDBJ databases">
        <title>Pedobacter petrophilus genome.</title>
        <authorList>
            <person name="Feldbauer M.J."/>
            <person name="Newman J.D."/>
        </authorList>
    </citation>
    <scope>NUCLEOTIDE SEQUENCE [LARGE SCALE GENOMIC DNA]</scope>
    <source>
        <strain evidence="2 3">LMG 29686</strain>
    </source>
</reference>
<dbReference type="RefSeq" id="WP_379104777.1">
    <property type="nucleotide sequence ID" value="NZ_JBHUJQ010000001.1"/>
</dbReference>
<accession>A0A7K0G218</accession>
<dbReference type="Pfam" id="PF11752">
    <property type="entry name" value="DUF3309"/>
    <property type="match status" value="1"/>
</dbReference>
<evidence type="ECO:0000313" key="2">
    <source>
        <dbReference type="EMBL" id="MRX77309.1"/>
    </source>
</evidence>
<organism evidence="2 3">
    <name type="scientific">Pedobacter petrophilus</name>
    <dbReference type="NCBI Taxonomy" id="1908241"/>
    <lineage>
        <taxon>Bacteria</taxon>
        <taxon>Pseudomonadati</taxon>
        <taxon>Bacteroidota</taxon>
        <taxon>Sphingobacteriia</taxon>
        <taxon>Sphingobacteriales</taxon>
        <taxon>Sphingobacteriaceae</taxon>
        <taxon>Pedobacter</taxon>
    </lineage>
</organism>
<comment type="caution">
    <text evidence="2">The sequence shown here is derived from an EMBL/GenBank/DDBJ whole genome shotgun (WGS) entry which is preliminary data.</text>
</comment>
<dbReference type="InterPro" id="IPR021738">
    <property type="entry name" value="DUF3309"/>
</dbReference>
<protein>
    <submittedName>
        <fullName evidence="2">DUF3309 family protein</fullName>
    </submittedName>
</protein>
<gene>
    <name evidence="2" type="ORF">GJU39_14575</name>
</gene>
<evidence type="ECO:0000313" key="3">
    <source>
        <dbReference type="Proteomes" id="UP000487757"/>
    </source>
</evidence>
<feature type="region of interest" description="Disordered" evidence="1">
    <location>
        <begin position="1"/>
        <end position="22"/>
    </location>
</feature>
<dbReference type="AlphaFoldDB" id="A0A7K0G218"/>
<feature type="compositionally biased region" description="Acidic residues" evidence="1">
    <location>
        <begin position="1"/>
        <end position="10"/>
    </location>
</feature>
<keyword evidence="3" id="KW-1185">Reference proteome</keyword>
<dbReference type="EMBL" id="WKKH01000023">
    <property type="protein sequence ID" value="MRX77309.1"/>
    <property type="molecule type" value="Genomic_DNA"/>
</dbReference>
<proteinExistence type="predicted"/>
<sequence>MLNQVQEDDSSWPHGRSLGKAPSGVLGLILQRHNWLFLGG</sequence>
<evidence type="ECO:0000256" key="1">
    <source>
        <dbReference type="SAM" id="MobiDB-lite"/>
    </source>
</evidence>
<name>A0A7K0G218_9SPHI</name>
<dbReference type="Proteomes" id="UP000487757">
    <property type="component" value="Unassembled WGS sequence"/>
</dbReference>